<gene>
    <name evidence="2" type="ORF">SAMN05443637_13076</name>
</gene>
<sequence>MAALSRHRSITLVMSDDLGEHEDGTPKNVLVDHATATLFVRRGASLDQQREATIKDLLTLISPTLRGRALTTAAQRVLTLRPATPAAILTAISDDAPPSPRQQPVPIPTQRFSSPMLV</sequence>
<proteinExistence type="predicted"/>
<organism evidence="2 3">
    <name type="scientific">Pseudonocardia thermophila</name>
    <dbReference type="NCBI Taxonomy" id="1848"/>
    <lineage>
        <taxon>Bacteria</taxon>
        <taxon>Bacillati</taxon>
        <taxon>Actinomycetota</taxon>
        <taxon>Actinomycetes</taxon>
        <taxon>Pseudonocardiales</taxon>
        <taxon>Pseudonocardiaceae</taxon>
        <taxon>Pseudonocardia</taxon>
    </lineage>
</organism>
<accession>A0A1M7AZD3</accession>
<dbReference type="AlphaFoldDB" id="A0A1M7AZD3"/>
<dbReference type="EMBL" id="FRAP01000030">
    <property type="protein sequence ID" value="SHL47769.1"/>
    <property type="molecule type" value="Genomic_DNA"/>
</dbReference>
<name>A0A1M7AZD3_PSETH</name>
<reference evidence="2 3" key="1">
    <citation type="submission" date="2016-11" db="EMBL/GenBank/DDBJ databases">
        <authorList>
            <person name="Jaros S."/>
            <person name="Januszkiewicz K."/>
            <person name="Wedrychowicz H."/>
        </authorList>
    </citation>
    <scope>NUCLEOTIDE SEQUENCE [LARGE SCALE GENOMIC DNA]</scope>
    <source>
        <strain evidence="2 3">DSM 43832</strain>
    </source>
</reference>
<evidence type="ECO:0000256" key="1">
    <source>
        <dbReference type="SAM" id="MobiDB-lite"/>
    </source>
</evidence>
<feature type="compositionally biased region" description="Pro residues" evidence="1">
    <location>
        <begin position="97"/>
        <end position="107"/>
    </location>
</feature>
<evidence type="ECO:0000313" key="2">
    <source>
        <dbReference type="EMBL" id="SHL47769.1"/>
    </source>
</evidence>
<dbReference type="Proteomes" id="UP000184363">
    <property type="component" value="Unassembled WGS sequence"/>
</dbReference>
<protein>
    <submittedName>
        <fullName evidence="2">Uncharacterized protein</fullName>
    </submittedName>
</protein>
<feature type="region of interest" description="Disordered" evidence="1">
    <location>
        <begin position="92"/>
        <end position="118"/>
    </location>
</feature>
<keyword evidence="3" id="KW-1185">Reference proteome</keyword>
<evidence type="ECO:0000313" key="3">
    <source>
        <dbReference type="Proteomes" id="UP000184363"/>
    </source>
</evidence>